<dbReference type="PANTHER" id="PTHR37464">
    <property type="entry name" value="BLL2463 PROTEIN"/>
    <property type="match status" value="1"/>
</dbReference>
<dbReference type="EMBL" id="RXNR01000066">
    <property type="protein sequence ID" value="RTQ89256.1"/>
    <property type="molecule type" value="Genomic_DNA"/>
</dbReference>
<dbReference type="OrthoDB" id="9780136at2"/>
<keyword evidence="1" id="KW-0472">Membrane</keyword>
<dbReference type="Gene3D" id="3.40.50.410">
    <property type="entry name" value="von Willebrand factor, type A domain"/>
    <property type="match status" value="1"/>
</dbReference>
<organism evidence="4 5">
    <name type="scientific">Lysinibacillus telephonicus</name>
    <dbReference type="NCBI Taxonomy" id="1714840"/>
    <lineage>
        <taxon>Bacteria</taxon>
        <taxon>Bacillati</taxon>
        <taxon>Bacillota</taxon>
        <taxon>Bacilli</taxon>
        <taxon>Bacillales</taxon>
        <taxon>Bacillaceae</taxon>
        <taxon>Lysinibacillus</taxon>
    </lineage>
</organism>
<dbReference type="AlphaFoldDB" id="A0A3S0HDZ9"/>
<evidence type="ECO:0000313" key="5">
    <source>
        <dbReference type="Proteomes" id="UP000276349"/>
    </source>
</evidence>
<comment type="caution">
    <text evidence="4">The sequence shown here is derived from an EMBL/GenBank/DDBJ whole genome shotgun (WGS) entry which is preliminary data.</text>
</comment>
<dbReference type="InterPro" id="IPR002035">
    <property type="entry name" value="VWF_A"/>
</dbReference>
<gene>
    <name evidence="4" type="ORF">EKG35_16785</name>
</gene>
<dbReference type="Pfam" id="PF07584">
    <property type="entry name" value="BatA"/>
    <property type="match status" value="1"/>
</dbReference>
<evidence type="ECO:0000259" key="2">
    <source>
        <dbReference type="Pfam" id="PF07584"/>
    </source>
</evidence>
<keyword evidence="1" id="KW-0812">Transmembrane</keyword>
<dbReference type="RefSeq" id="WP_126295706.1">
    <property type="nucleotide sequence ID" value="NZ_RXNR01000066.1"/>
</dbReference>
<dbReference type="PANTHER" id="PTHR37464:SF1">
    <property type="entry name" value="BLL2463 PROTEIN"/>
    <property type="match status" value="1"/>
</dbReference>
<keyword evidence="1" id="KW-1133">Transmembrane helix</keyword>
<feature type="transmembrane region" description="Helical" evidence="1">
    <location>
        <begin position="6"/>
        <end position="24"/>
    </location>
</feature>
<evidence type="ECO:0000256" key="1">
    <source>
        <dbReference type="SAM" id="Phobius"/>
    </source>
</evidence>
<dbReference type="Proteomes" id="UP000276349">
    <property type="component" value="Unassembled WGS sequence"/>
</dbReference>
<feature type="domain" description="Aerotolerance regulator N-terminal" evidence="2">
    <location>
        <begin position="1"/>
        <end position="78"/>
    </location>
</feature>
<sequence>MGFSNLVFLWTAILPIIVLIYYFFRKKYKDQHVSSTIFWAEAMQETKASPYLKHLQKNMLLYLQLLSLILFVLALLNPFVKSTEMSGEQAIWIVDTSATMLAGKDNTTTFDQHKETMKSLVSELSGRPLTIISTGDEPKTIVRQETESAAIHKAIDSLEVTYEEEQLPKAIDMAQAFIGDTSTSIYLFTDAVDRGELPIENEHVKWIVKGANKELENAAITRFAATANGEHTLPLIQLKNETKRELNVQLSLSNEAGEVLIEEQLALGSEEELTKTFEELPITAVLSANLQVEDDYESDNSMVTLVGNGMSQIVIDQQMHQLVQKGFQSLDTDVKIVPSNQLVSMANEAMIITNQTELLGKTNTPIMLIGRNDETAVEVNNLVDVSEDPLFAFSSLEDVYVNSIYPSFDDYETIATIGGKPFIQRSSSGDIIVLADIQSTDWPLHPSFPLFLWSVQNELMAGTTSLGTFSPNESRAISLIPGDWSIYASNDEYISSFENARQFKAPTEPGLYTVKSQEEEKPFIVQLPAQERSIQEGTSFELGTLENSGEEETSKTSLLIWLLLPILLLLVIEWEVQRRRGFAN</sequence>
<dbReference type="InterPro" id="IPR036465">
    <property type="entry name" value="vWFA_dom_sf"/>
</dbReference>
<reference evidence="4 5" key="1">
    <citation type="submission" date="2018-12" db="EMBL/GenBank/DDBJ databases">
        <authorList>
            <person name="Yu L."/>
        </authorList>
    </citation>
    <scope>NUCLEOTIDE SEQUENCE [LARGE SCALE GENOMIC DNA]</scope>
    <source>
        <strain evidence="4 5">S5H2222</strain>
    </source>
</reference>
<dbReference type="SUPFAM" id="SSF53300">
    <property type="entry name" value="vWA-like"/>
    <property type="match status" value="1"/>
</dbReference>
<proteinExistence type="predicted"/>
<dbReference type="Pfam" id="PF13519">
    <property type="entry name" value="VWA_2"/>
    <property type="match status" value="1"/>
</dbReference>
<accession>A0A3S0HDZ9</accession>
<feature type="domain" description="VWFA" evidence="3">
    <location>
        <begin position="93"/>
        <end position="191"/>
    </location>
</feature>
<protein>
    <submittedName>
        <fullName evidence="4">VWA domain-containing protein</fullName>
    </submittedName>
</protein>
<feature type="transmembrane region" description="Helical" evidence="1">
    <location>
        <begin position="59"/>
        <end position="80"/>
    </location>
</feature>
<dbReference type="InterPro" id="IPR024163">
    <property type="entry name" value="Aerotolerance_reg_N"/>
</dbReference>
<keyword evidence="5" id="KW-1185">Reference proteome</keyword>
<evidence type="ECO:0000313" key="4">
    <source>
        <dbReference type="EMBL" id="RTQ89256.1"/>
    </source>
</evidence>
<evidence type="ECO:0000259" key="3">
    <source>
        <dbReference type="Pfam" id="PF13519"/>
    </source>
</evidence>
<name>A0A3S0HDZ9_9BACI</name>